<reference evidence="3 4" key="1">
    <citation type="submission" date="2017-09" db="EMBL/GenBank/DDBJ databases">
        <title>Bacterial strain isolated from the female urinary microbiota.</title>
        <authorList>
            <person name="Thomas-White K."/>
            <person name="Kumar N."/>
            <person name="Forster S."/>
            <person name="Putonti C."/>
            <person name="Lawley T."/>
            <person name="Wolfe A.J."/>
        </authorList>
    </citation>
    <scope>NUCLEOTIDE SEQUENCE [LARGE SCALE GENOMIC DNA]</scope>
    <source>
        <strain evidence="3 4">UMB1301</strain>
    </source>
</reference>
<keyword evidence="2" id="KW-1133">Transmembrane helix</keyword>
<keyword evidence="2" id="KW-0812">Transmembrane</keyword>
<feature type="transmembrane region" description="Helical" evidence="2">
    <location>
        <begin position="9"/>
        <end position="32"/>
    </location>
</feature>
<evidence type="ECO:0000256" key="2">
    <source>
        <dbReference type="SAM" id="Phobius"/>
    </source>
</evidence>
<comment type="caution">
    <text evidence="3">The sequence shown here is derived from an EMBL/GenBank/DDBJ whole genome shotgun (WGS) entry which is preliminary data.</text>
</comment>
<evidence type="ECO:0000256" key="1">
    <source>
        <dbReference type="SAM" id="MobiDB-lite"/>
    </source>
</evidence>
<feature type="transmembrane region" description="Helical" evidence="2">
    <location>
        <begin position="38"/>
        <end position="57"/>
    </location>
</feature>
<keyword evidence="2" id="KW-0472">Membrane</keyword>
<evidence type="ECO:0000313" key="3">
    <source>
        <dbReference type="EMBL" id="PMD05912.1"/>
    </source>
</evidence>
<evidence type="ECO:0000313" key="4">
    <source>
        <dbReference type="Proteomes" id="UP000235598"/>
    </source>
</evidence>
<dbReference type="AlphaFoldDB" id="A0A2N6VP39"/>
<dbReference type="Proteomes" id="UP000235598">
    <property type="component" value="Unassembled WGS sequence"/>
</dbReference>
<feature type="region of interest" description="Disordered" evidence="1">
    <location>
        <begin position="61"/>
        <end position="81"/>
    </location>
</feature>
<protein>
    <submittedName>
        <fullName evidence="3">Uncharacterized protein</fullName>
    </submittedName>
</protein>
<accession>A0A2N6VP39</accession>
<gene>
    <name evidence="3" type="ORF">CJ199_00420</name>
</gene>
<sequence length="81" mass="7951">MMAHKDSKIYYVAMLVGDAIGLVVGIAVALIADLNVPVCAGYGLALGAGIGLAFAFASKGKSTKAGTDAPPESDATPKAGA</sequence>
<organism evidence="3 4">
    <name type="scientific">Brevibacterium paucivorans</name>
    <dbReference type="NCBI Taxonomy" id="170994"/>
    <lineage>
        <taxon>Bacteria</taxon>
        <taxon>Bacillati</taxon>
        <taxon>Actinomycetota</taxon>
        <taxon>Actinomycetes</taxon>
        <taxon>Micrococcales</taxon>
        <taxon>Brevibacteriaceae</taxon>
        <taxon>Brevibacterium</taxon>
    </lineage>
</organism>
<dbReference type="EMBL" id="PNHK01000001">
    <property type="protein sequence ID" value="PMD05912.1"/>
    <property type="molecule type" value="Genomic_DNA"/>
</dbReference>
<proteinExistence type="predicted"/>
<name>A0A2N6VP39_9MICO</name>